<reference evidence="2 3" key="1">
    <citation type="journal article" date="2018" name="J. Microbiol.">
        <title>Baekduia soli gen. nov., sp. nov., a novel bacterium isolated from the soil of Baekdu Mountain and proposal of a novel family name, Baekduiaceae fam. nov.</title>
        <authorList>
            <person name="An D.S."/>
            <person name="Siddiqi M.Z."/>
            <person name="Kim K.H."/>
            <person name="Yu H.S."/>
            <person name="Im W.T."/>
        </authorList>
    </citation>
    <scope>NUCLEOTIDE SEQUENCE [LARGE SCALE GENOMIC DNA]</scope>
    <source>
        <strain evidence="2 3">BR7-21</strain>
    </source>
</reference>
<sequence>MSPRIALDRDSSILAGPGPGHNRLHPEVPPVAAIDPGDELVVDCRDGMDGALRRAAPDLAGLELDANHPLTGPVAVRGAQPGDVLVVELRALECDPVGSTAVIPGFGLLGDRFTEPFLVRWDIAGGVARSEQLPGVAIHGRPFLGCVAVAPSPELLVRATAREAALGATGAVVLGPDPHGAVPAGGAVARDGLRTIPPRENGGNLDIRHLTVGSRLLLPVGVPEAMLSLGDPHFAQGDGESCGTAIEVAGVATVAVQLRAAADLRFRPTMPAYEYVEEPATGPRTWFATTGIPVAADGSNRDLDLHLAARNAVGDLVDWLVAERGLTAEQAYVVFSVAGDLRVSEIVNVPNALVSAALPLDVFEG</sequence>
<gene>
    <name evidence="2" type="ORF">FSW04_13130</name>
</gene>
<name>A0A5B8U605_9ACTN</name>
<dbReference type="Gene3D" id="3.10.28.20">
    <property type="entry name" value="Acetamidase/Formamidase-like domains"/>
    <property type="match status" value="1"/>
</dbReference>
<protein>
    <submittedName>
        <fullName evidence="2">Acetamidase/formamidase family protein</fullName>
    </submittedName>
</protein>
<feature type="region of interest" description="Disordered" evidence="1">
    <location>
        <begin position="1"/>
        <end position="27"/>
    </location>
</feature>
<dbReference type="GO" id="GO:0016811">
    <property type="term" value="F:hydrolase activity, acting on carbon-nitrogen (but not peptide) bonds, in linear amides"/>
    <property type="evidence" value="ECO:0007669"/>
    <property type="project" value="InterPro"/>
</dbReference>
<dbReference type="AlphaFoldDB" id="A0A5B8U605"/>
<dbReference type="PANTHER" id="PTHR31891">
    <property type="entry name" value="FORMAMIDASE C869.04-RELATED"/>
    <property type="match status" value="1"/>
</dbReference>
<keyword evidence="3" id="KW-1185">Reference proteome</keyword>
<proteinExistence type="predicted"/>
<dbReference type="SUPFAM" id="SSF141130">
    <property type="entry name" value="Acetamidase/Formamidase-like"/>
    <property type="match status" value="1"/>
</dbReference>
<dbReference type="Pfam" id="PF03069">
    <property type="entry name" value="FmdA_AmdA"/>
    <property type="match status" value="1"/>
</dbReference>
<dbReference type="EMBL" id="CP042430">
    <property type="protein sequence ID" value="QEC48417.1"/>
    <property type="molecule type" value="Genomic_DNA"/>
</dbReference>
<dbReference type="InterPro" id="IPR004304">
    <property type="entry name" value="FmdA_AmdA"/>
</dbReference>
<dbReference type="RefSeq" id="WP_146919927.1">
    <property type="nucleotide sequence ID" value="NZ_CP042430.1"/>
</dbReference>
<dbReference type="Proteomes" id="UP000321805">
    <property type="component" value="Chromosome"/>
</dbReference>
<dbReference type="PANTHER" id="PTHR31891:SF1">
    <property type="entry name" value="FORMAMIDASE C869.04-RELATED"/>
    <property type="match status" value="1"/>
</dbReference>
<evidence type="ECO:0000256" key="1">
    <source>
        <dbReference type="SAM" id="MobiDB-lite"/>
    </source>
</evidence>
<dbReference type="Gene3D" id="2.60.120.580">
    <property type="entry name" value="Acetamidase/Formamidase-like domains"/>
    <property type="match status" value="1"/>
</dbReference>
<organism evidence="2 3">
    <name type="scientific">Baekduia soli</name>
    <dbReference type="NCBI Taxonomy" id="496014"/>
    <lineage>
        <taxon>Bacteria</taxon>
        <taxon>Bacillati</taxon>
        <taxon>Actinomycetota</taxon>
        <taxon>Thermoleophilia</taxon>
        <taxon>Solirubrobacterales</taxon>
        <taxon>Baekduiaceae</taxon>
        <taxon>Baekduia</taxon>
    </lineage>
</organism>
<evidence type="ECO:0000313" key="3">
    <source>
        <dbReference type="Proteomes" id="UP000321805"/>
    </source>
</evidence>
<dbReference type="KEGG" id="bsol:FSW04_13130"/>
<dbReference type="OrthoDB" id="9785236at2"/>
<feature type="compositionally biased region" description="Basic and acidic residues" evidence="1">
    <location>
        <begin position="1"/>
        <end position="11"/>
    </location>
</feature>
<evidence type="ECO:0000313" key="2">
    <source>
        <dbReference type="EMBL" id="QEC48417.1"/>
    </source>
</evidence>
<accession>A0A5B8U605</accession>